<evidence type="ECO:0000313" key="7">
    <source>
        <dbReference type="EMBL" id="TDG44195.1"/>
    </source>
</evidence>
<dbReference type="Gene3D" id="6.20.50.160">
    <property type="match status" value="1"/>
</dbReference>
<dbReference type="Gene3D" id="2.60.40.2950">
    <property type="match status" value="1"/>
</dbReference>
<feature type="domain" description="Alpha-2-macroglobulin bait region" evidence="4">
    <location>
        <begin position="468"/>
        <end position="605"/>
    </location>
</feature>
<dbReference type="Pfam" id="PF00207">
    <property type="entry name" value="A2M"/>
    <property type="match status" value="1"/>
</dbReference>
<protein>
    <submittedName>
        <fullName evidence="7">Uncharacterized protein</fullName>
    </submittedName>
</protein>
<keyword evidence="8" id="KW-1185">Reference proteome</keyword>
<dbReference type="FunFam" id="2.60.40.10:FF:000155">
    <property type="entry name" value="complement C3 isoform X1"/>
    <property type="match status" value="1"/>
</dbReference>
<dbReference type="Pfam" id="PF07677">
    <property type="entry name" value="A2M_recep"/>
    <property type="match status" value="1"/>
</dbReference>
<accession>A0A484B8S9</accession>
<dbReference type="GO" id="GO:0005615">
    <property type="term" value="C:extracellular space"/>
    <property type="evidence" value="ECO:0007669"/>
    <property type="project" value="InterPro"/>
</dbReference>
<evidence type="ECO:0000256" key="2">
    <source>
        <dbReference type="ARBA" id="ARBA00022966"/>
    </source>
</evidence>
<comment type="caution">
    <text evidence="7">The sequence shown here is derived from an EMBL/GenBank/DDBJ whole genome shotgun (WGS) entry which is preliminary data.</text>
</comment>
<dbReference type="PROSITE" id="PS00477">
    <property type="entry name" value="ALPHA_2_MACROGLOBULIN"/>
    <property type="match status" value="1"/>
</dbReference>
<dbReference type="SUPFAM" id="SSF49410">
    <property type="entry name" value="Alpha-macroglobulin receptor domain"/>
    <property type="match status" value="1"/>
</dbReference>
<dbReference type="GO" id="GO:0004866">
    <property type="term" value="F:endopeptidase inhibitor activity"/>
    <property type="evidence" value="ECO:0007669"/>
    <property type="project" value="InterPro"/>
</dbReference>
<feature type="domain" description="Alpha-macroglobulin receptor-binding" evidence="6">
    <location>
        <begin position="1299"/>
        <end position="1389"/>
    </location>
</feature>
<feature type="domain" description="Alpha-2-macroglobulin" evidence="5">
    <location>
        <begin position="687"/>
        <end position="778"/>
    </location>
</feature>
<evidence type="ECO:0000313" key="8">
    <source>
        <dbReference type="Proteomes" id="UP000295192"/>
    </source>
</evidence>
<dbReference type="InterPro" id="IPR002890">
    <property type="entry name" value="MG2"/>
</dbReference>
<dbReference type="PANTHER" id="PTHR11412:SF136">
    <property type="entry name" value="CD109 ANTIGEN"/>
    <property type="match status" value="1"/>
</dbReference>
<dbReference type="OMA" id="CGCARDC"/>
<dbReference type="InterPro" id="IPR047565">
    <property type="entry name" value="Alpha-macroglob_thiol-ester_cl"/>
</dbReference>
<dbReference type="Gene3D" id="2.60.120.1540">
    <property type="match status" value="1"/>
</dbReference>
<dbReference type="Proteomes" id="UP000295192">
    <property type="component" value="Unassembled WGS sequence"/>
</dbReference>
<evidence type="ECO:0000259" key="6">
    <source>
        <dbReference type="SMART" id="SM01361"/>
    </source>
</evidence>
<dbReference type="Gene3D" id="2.60.40.1940">
    <property type="match status" value="1"/>
</dbReference>
<dbReference type="Gene3D" id="2.60.40.10">
    <property type="entry name" value="Immunoglobulins"/>
    <property type="match status" value="1"/>
</dbReference>
<keyword evidence="3" id="KW-1015">Disulfide bond</keyword>
<keyword evidence="2" id="KW-0882">Thioester bond</keyword>
<dbReference type="SMART" id="SM01359">
    <property type="entry name" value="A2M_N_2"/>
    <property type="match status" value="1"/>
</dbReference>
<dbReference type="Gene3D" id="2.60.40.1930">
    <property type="match status" value="2"/>
</dbReference>
<keyword evidence="1" id="KW-0732">Signal</keyword>
<evidence type="ECO:0000256" key="1">
    <source>
        <dbReference type="ARBA" id="ARBA00022729"/>
    </source>
</evidence>
<dbReference type="Gene3D" id="1.50.10.20">
    <property type="match status" value="1"/>
</dbReference>
<dbReference type="InterPro" id="IPR008930">
    <property type="entry name" value="Terpenoid_cyclase/PrenylTrfase"/>
</dbReference>
<dbReference type="Pfam" id="PF01835">
    <property type="entry name" value="MG2"/>
    <property type="match status" value="1"/>
</dbReference>
<evidence type="ECO:0000259" key="5">
    <source>
        <dbReference type="SMART" id="SM01360"/>
    </source>
</evidence>
<dbReference type="EMBL" id="LSRL02000114">
    <property type="protein sequence ID" value="TDG44195.1"/>
    <property type="molecule type" value="Genomic_DNA"/>
</dbReference>
<dbReference type="SMART" id="SM01419">
    <property type="entry name" value="Thiol-ester_cl"/>
    <property type="match status" value="1"/>
</dbReference>
<dbReference type="SMART" id="SM01360">
    <property type="entry name" value="A2M"/>
    <property type="match status" value="1"/>
</dbReference>
<sequence length="1408" mass="158463">MDLILQQSLEMIVSAKPFMDFARSTKDLTCKGQYYIVASGTLRANRDYNVAVAVHHTKEPVTLKIGITGPSYNEAQTVELLNSDGFQQITFKLPALTSGDYQLTAEGVAGMEFKSSKELFFEEFEPRVKLQTDRGKYKPGDIVNYRIVFLDEDQMPSAAQDDLVVRFDDSKHTLIAMVKDIKTRCGVYTGKLQLSELAALGLWTLSVQNGRTDERVQFEVEKHVLPRYIVKMDANQHVSVKDGNLYVAVRAKYAYGKPVNGKVLLKVHRENSTWWSHTLIRNTSLVNGTAKFDIDIKELDNFSQDNFRSLHYKILATIEEDFTGIKLSENTSFQLHANRYKMIRIDSKAKNGLVFQITYVDGTLLKDNKSLVKLKLFPGTYYSGQGTQKREENSYAEYVTQLNESSFAVFKVASEDLPEPGIYWGGHNGVLQFDGEEQTVDIDSPSEPRTCGHAYIMRKLWSEQLLRLNVQNPTKNARLQIGEVYQVTLESRRPLKNFVYNIIGRGNVLQTHRVVLSEPQEVYSITLTPTFEMLPDGHIYAYEVDETGAFRHTKTEFHVEVQLPNPIQISAPLEVRPGSDVELEIKTAPGSFVGLMAVDQSACLGANNSDIKNNPFSCLGRYDICPTRQRLVGLVTMTNAEFIYDRMGFYHREEDFYSSSSTQRTRAASPAATDQPLPNVRRNFAETWLFEDIESTETETFKFVRKIPDTITSWVLSAFSLHPERGLGVINDQLQIKSYQPFFVSVRLPYSVKRGEVINVPALVFNYLPHQLDVKVTLSNEDNEYDFVDVSSAAPGDFQKRTKTLKVGANAAVGASFFLRPKIVGSIMLKFTAVSPLAGDAVLKTLKVVPEGVTQYRNRALFLNLSDVHELKGSFELDLPEDLVPDSQHIEIGFGGSLLGPTVKHLERLLRLPSGCGEQTMSKLMPNYLVHDYLKHMKKLTPELEHRIKRNLEQGYQNMLHYRLDDGSYSSFGPSQWHEEDPERKGSTWLTAYVVRSFGQIRDLIKVDEKLLESGYEFLLSRQAENGSFTENGDHFYDAQRSALTITANVLLALLEHQKPSQSAIDRAVAYLNARTTEENGEGLLPRAIATYALQRAKSPDAARHVAALQALAQHEADHTWWTEDKLKFCASQSIEITSYAVLSLLESGQGTLDSLLYSIRWLVAQRNSFGGFASSQDTVAGLQALIQFAKKFGEEPAKWHVSVSNHGQLEKTEQLSLTEDNALLLQAVEFPQGTKSLSYEVKGTGVALLQVSYQYNVVTCEPKPSFKLQAIVQPGSPAAKLVLSVSVEYVEEGKAEASNMAILEVSLPSGYTVEEDCFKDIQQIDRVRLVETKNDDSVLVIYFESLRKGDMKCLLIEAFKSHHVACLRPAPIVLYDYYDTNKKATEYYEVESQLWNICEGFDLAGES</sequence>
<dbReference type="InterPro" id="IPR041555">
    <property type="entry name" value="MG3"/>
</dbReference>
<dbReference type="SUPFAM" id="SSF48239">
    <property type="entry name" value="Terpenoid cyclases/Protein prenyltransferases"/>
    <property type="match status" value="1"/>
</dbReference>
<organism evidence="7 8">
    <name type="scientific">Drosophila navojoa</name>
    <name type="common">Fruit fly</name>
    <dbReference type="NCBI Taxonomy" id="7232"/>
    <lineage>
        <taxon>Eukaryota</taxon>
        <taxon>Metazoa</taxon>
        <taxon>Ecdysozoa</taxon>
        <taxon>Arthropoda</taxon>
        <taxon>Hexapoda</taxon>
        <taxon>Insecta</taxon>
        <taxon>Pterygota</taxon>
        <taxon>Neoptera</taxon>
        <taxon>Endopterygota</taxon>
        <taxon>Diptera</taxon>
        <taxon>Brachycera</taxon>
        <taxon>Muscomorpha</taxon>
        <taxon>Ephydroidea</taxon>
        <taxon>Drosophilidae</taxon>
        <taxon>Drosophila</taxon>
    </lineage>
</organism>
<dbReference type="InterPro" id="IPR001599">
    <property type="entry name" value="Macroglobln_a2"/>
</dbReference>
<reference evidence="7 8" key="1">
    <citation type="journal article" date="2019" name="J. Hered.">
        <title>An Improved Genome Assembly for Drosophila navojoa, the Basal Species in the mojavensis Cluster.</title>
        <authorList>
            <person name="Vanderlinde T."/>
            <person name="Dupim E.G."/>
            <person name="Nazario-Yepiz N.O."/>
            <person name="Carvalho A.B."/>
        </authorList>
    </citation>
    <scope>NUCLEOTIDE SEQUENCE [LARGE SCALE GENOMIC DNA]</scope>
    <source>
        <strain evidence="7">Navoj_Jal97</strain>
        <tissue evidence="7">Whole organism</tissue>
    </source>
</reference>
<dbReference type="InterPro" id="IPR019742">
    <property type="entry name" value="MacrogloblnA2_CS"/>
</dbReference>
<gene>
    <name evidence="7" type="ORF">AWZ03_009369</name>
</gene>
<dbReference type="STRING" id="7232.A0A484B8S9"/>
<dbReference type="SMART" id="SM01361">
    <property type="entry name" value="A2M_recep"/>
    <property type="match status" value="1"/>
</dbReference>
<dbReference type="InterPro" id="IPR011626">
    <property type="entry name" value="Alpha-macroglobulin_TED"/>
</dbReference>
<dbReference type="Gene3D" id="2.20.130.20">
    <property type="match status" value="1"/>
</dbReference>
<name>A0A484B8S9_DRONA</name>
<proteinExistence type="predicted"/>
<dbReference type="InterPro" id="IPR013783">
    <property type="entry name" value="Ig-like_fold"/>
</dbReference>
<dbReference type="InterPro" id="IPR050473">
    <property type="entry name" value="A2M/Complement_sys"/>
</dbReference>
<evidence type="ECO:0000259" key="4">
    <source>
        <dbReference type="SMART" id="SM01359"/>
    </source>
</evidence>
<dbReference type="Gene3D" id="2.60.40.690">
    <property type="entry name" value="Alpha-macroglobulin, receptor-binding domain"/>
    <property type="match status" value="1"/>
</dbReference>
<dbReference type="Pfam" id="PF07703">
    <property type="entry name" value="A2M_BRD"/>
    <property type="match status" value="1"/>
</dbReference>
<dbReference type="Pfam" id="PF17791">
    <property type="entry name" value="MG3"/>
    <property type="match status" value="1"/>
</dbReference>
<dbReference type="Pfam" id="PF07678">
    <property type="entry name" value="TED_complement"/>
    <property type="match status" value="1"/>
</dbReference>
<dbReference type="PANTHER" id="PTHR11412">
    <property type="entry name" value="MACROGLOBULIN / COMPLEMENT"/>
    <property type="match status" value="1"/>
</dbReference>
<dbReference type="InterPro" id="IPR036595">
    <property type="entry name" value="A-macroglobulin_rcpt-bd_sf"/>
</dbReference>
<dbReference type="InterPro" id="IPR009048">
    <property type="entry name" value="A-macroglobulin_rcpt-bd"/>
</dbReference>
<dbReference type="InterPro" id="IPR011625">
    <property type="entry name" value="A2M_N_BRD"/>
</dbReference>
<dbReference type="OrthoDB" id="9998011at2759"/>
<evidence type="ECO:0000256" key="3">
    <source>
        <dbReference type="ARBA" id="ARBA00023157"/>
    </source>
</evidence>